<comment type="caution">
    <text evidence="4">The sequence shown here is derived from an EMBL/GenBank/DDBJ whole genome shotgun (WGS) entry which is preliminary data.</text>
</comment>
<feature type="compositionally biased region" description="Low complexity" evidence="2">
    <location>
        <begin position="447"/>
        <end position="456"/>
    </location>
</feature>
<dbReference type="EMBL" id="BNCQ01000010">
    <property type="protein sequence ID" value="GIM02112.1"/>
    <property type="molecule type" value="Genomic_DNA"/>
</dbReference>
<dbReference type="Pfam" id="PF13920">
    <property type="entry name" value="zf-C3HC4_3"/>
    <property type="match status" value="1"/>
</dbReference>
<dbReference type="Proteomes" id="UP000722791">
    <property type="component" value="Unassembled WGS sequence"/>
</dbReference>
<evidence type="ECO:0000256" key="2">
    <source>
        <dbReference type="SAM" id="MobiDB-lite"/>
    </source>
</evidence>
<dbReference type="Gene3D" id="3.30.40.10">
    <property type="entry name" value="Zinc/RING finger domain, C3HC4 (zinc finger)"/>
    <property type="match status" value="1"/>
</dbReference>
<dbReference type="AlphaFoldDB" id="A0A8J4G867"/>
<feature type="region of interest" description="Disordered" evidence="2">
    <location>
        <begin position="127"/>
        <end position="153"/>
    </location>
</feature>
<feature type="region of interest" description="Disordered" evidence="2">
    <location>
        <begin position="434"/>
        <end position="462"/>
    </location>
</feature>
<evidence type="ECO:0000313" key="4">
    <source>
        <dbReference type="EMBL" id="GIM02112.1"/>
    </source>
</evidence>
<feature type="domain" description="RING-type" evidence="3">
    <location>
        <begin position="498"/>
        <end position="542"/>
    </location>
</feature>
<gene>
    <name evidence="4" type="ORF">Vretimale_6822</name>
</gene>
<keyword evidence="1" id="KW-0479">Metal-binding</keyword>
<protein>
    <recommendedName>
        <fullName evidence="3">RING-type domain-containing protein</fullName>
    </recommendedName>
</protein>
<dbReference type="GO" id="GO:0008270">
    <property type="term" value="F:zinc ion binding"/>
    <property type="evidence" value="ECO:0007669"/>
    <property type="project" value="UniProtKB-KW"/>
</dbReference>
<evidence type="ECO:0000256" key="1">
    <source>
        <dbReference type="PROSITE-ProRule" id="PRU00175"/>
    </source>
</evidence>
<evidence type="ECO:0000259" key="3">
    <source>
        <dbReference type="PROSITE" id="PS50089"/>
    </source>
</evidence>
<feature type="region of interest" description="Disordered" evidence="2">
    <location>
        <begin position="1"/>
        <end position="24"/>
    </location>
</feature>
<feature type="region of interest" description="Disordered" evidence="2">
    <location>
        <begin position="174"/>
        <end position="209"/>
    </location>
</feature>
<feature type="compositionally biased region" description="Gly residues" evidence="2">
    <location>
        <begin position="1"/>
        <end position="16"/>
    </location>
</feature>
<reference evidence="4" key="1">
    <citation type="journal article" date="2021" name="Proc. Natl. Acad. Sci. U.S.A.">
        <title>Three genomes in the algal genus Volvox reveal the fate of a haploid sex-determining region after a transition to homothallism.</title>
        <authorList>
            <person name="Yamamoto K."/>
            <person name="Hamaji T."/>
            <person name="Kawai-Toyooka H."/>
            <person name="Matsuzaki R."/>
            <person name="Takahashi F."/>
            <person name="Nishimura Y."/>
            <person name="Kawachi M."/>
            <person name="Noguchi H."/>
            <person name="Minakuchi Y."/>
            <person name="Umen J.G."/>
            <person name="Toyoda A."/>
            <person name="Nozaki H."/>
        </authorList>
    </citation>
    <scope>NUCLEOTIDE SEQUENCE</scope>
    <source>
        <strain evidence="4">NIES-3785</strain>
    </source>
</reference>
<accession>A0A8J4G867</accession>
<evidence type="ECO:0000313" key="5">
    <source>
        <dbReference type="Proteomes" id="UP000722791"/>
    </source>
</evidence>
<name>A0A8J4G867_9CHLO</name>
<dbReference type="PROSITE" id="PS50089">
    <property type="entry name" value="ZF_RING_2"/>
    <property type="match status" value="1"/>
</dbReference>
<proteinExistence type="predicted"/>
<keyword evidence="1" id="KW-0863">Zinc-finger</keyword>
<feature type="non-terminal residue" evidence="4">
    <location>
        <position position="1"/>
    </location>
</feature>
<dbReference type="InterPro" id="IPR001841">
    <property type="entry name" value="Znf_RING"/>
</dbReference>
<dbReference type="InterPro" id="IPR013083">
    <property type="entry name" value="Znf_RING/FYVE/PHD"/>
</dbReference>
<feature type="compositionally biased region" description="Polar residues" evidence="2">
    <location>
        <begin position="174"/>
        <end position="192"/>
    </location>
</feature>
<sequence length="552" mass="56008">GGGGGSHVYRSGGGTNGKHSTAAAASAAVAKALLGLAGSGQIVDPDSAIESVRPIPPPLLPQSPTQIPCREPRDGSKLALQRRAVATVRKAAVVQAAPPHCPSMAAATKVVTSPPPSALPQVAKLTTARSTRPNACETEPKAKRSMKAKRSTGTPAAAVAAAVAMAAATRVITQLPSSQTRSSPSNPTQIHLSESSSSSISTGAQRNVTMPSRPALATAMLAEAAATAAGVNTTAVNSVKAGVGISAADEDGVTARTVATIQRTAAREAAGGGAVSSSKAAAAVTATAGRLVAAMTAPDDRMITRTPRISLGSPHSSGQRMADASLPLPLSVAVPVIDTTVDDVAIVADVSSLASTFLKRPKRSDVSQASPAEAITRGDATVQNSTALLQVIDLQAAVAAAVAAAAGAVEDGLAAAAITDSVVDTVATGSITALSSSSGSQRRRSTRISNSNSSSKDSFDYDSTHGMNVYGEGMFGRSGNRRGHEYEGEYEGEDDESCFVCLERRSQLAFGHASGVLHVGICRACLPALQERGWARTCPLCRQDVTAMRELH</sequence>
<organism evidence="4 5">
    <name type="scientific">Volvox reticuliferus</name>
    <dbReference type="NCBI Taxonomy" id="1737510"/>
    <lineage>
        <taxon>Eukaryota</taxon>
        <taxon>Viridiplantae</taxon>
        <taxon>Chlorophyta</taxon>
        <taxon>core chlorophytes</taxon>
        <taxon>Chlorophyceae</taxon>
        <taxon>CS clade</taxon>
        <taxon>Chlamydomonadales</taxon>
        <taxon>Volvocaceae</taxon>
        <taxon>Volvox</taxon>
    </lineage>
</organism>
<keyword evidence="1" id="KW-0862">Zinc</keyword>